<dbReference type="SUPFAM" id="SSF88723">
    <property type="entry name" value="PIN domain-like"/>
    <property type="match status" value="1"/>
</dbReference>
<dbReference type="Pfam" id="PF00752">
    <property type="entry name" value="XPG_N"/>
    <property type="match status" value="1"/>
</dbReference>
<dbReference type="PRINTS" id="PR00853">
    <property type="entry name" value="XPGRADSUPER"/>
</dbReference>
<evidence type="ECO:0000256" key="3">
    <source>
        <dbReference type="ARBA" id="ARBA00022723"/>
    </source>
</evidence>
<dbReference type="SUPFAM" id="SSF47807">
    <property type="entry name" value="5' to 3' exonuclease, C-terminal subdomain"/>
    <property type="match status" value="1"/>
</dbReference>
<dbReference type="InterPro" id="IPR006085">
    <property type="entry name" value="XPG_DNA_repair_N"/>
</dbReference>
<dbReference type="PANTHER" id="PTHR11081">
    <property type="entry name" value="FLAP ENDONUCLEASE FAMILY MEMBER"/>
    <property type="match status" value="1"/>
</dbReference>
<name>A0A481Z3Z8_9VIRU</name>
<comment type="cofactor">
    <cofactor evidence="1">
        <name>Mg(2+)</name>
        <dbReference type="ChEBI" id="CHEBI:18420"/>
    </cofactor>
</comment>
<proteinExistence type="predicted"/>
<dbReference type="InterPro" id="IPR006086">
    <property type="entry name" value="XPG-I_dom"/>
</dbReference>
<dbReference type="GO" id="GO:0008409">
    <property type="term" value="F:5'-3' exonuclease activity"/>
    <property type="evidence" value="ECO:0007669"/>
    <property type="project" value="TreeGrafter"/>
</dbReference>
<dbReference type="InterPro" id="IPR036279">
    <property type="entry name" value="5-3_exonuclease_C_sf"/>
</dbReference>
<gene>
    <name evidence="9" type="ORF">LCPAC104_01300</name>
</gene>
<dbReference type="GO" id="GO:0003677">
    <property type="term" value="F:DNA binding"/>
    <property type="evidence" value="ECO:0007669"/>
    <property type="project" value="InterPro"/>
</dbReference>
<dbReference type="InterPro" id="IPR008918">
    <property type="entry name" value="HhH2"/>
</dbReference>
<keyword evidence="4 9" id="KW-0255">Endonuclease</keyword>
<dbReference type="PANTHER" id="PTHR11081:SF9">
    <property type="entry name" value="FLAP ENDONUCLEASE 1"/>
    <property type="match status" value="1"/>
</dbReference>
<evidence type="ECO:0000259" key="7">
    <source>
        <dbReference type="SMART" id="SM00484"/>
    </source>
</evidence>
<dbReference type="SMART" id="SM00279">
    <property type="entry name" value="HhH2"/>
    <property type="match status" value="1"/>
</dbReference>
<protein>
    <submittedName>
        <fullName evidence="9">Flap endonuclease</fullName>
    </submittedName>
</protein>
<feature type="domain" description="XPG N-terminal" evidence="8">
    <location>
        <begin position="1"/>
        <end position="114"/>
    </location>
</feature>
<evidence type="ECO:0000256" key="5">
    <source>
        <dbReference type="ARBA" id="ARBA00022801"/>
    </source>
</evidence>
<evidence type="ECO:0000313" key="9">
    <source>
        <dbReference type="EMBL" id="QBK90633.1"/>
    </source>
</evidence>
<keyword evidence="6" id="KW-0460">Magnesium</keyword>
<dbReference type="Pfam" id="PF00867">
    <property type="entry name" value="XPG_I"/>
    <property type="match status" value="1"/>
</dbReference>
<evidence type="ECO:0000259" key="8">
    <source>
        <dbReference type="SMART" id="SM00485"/>
    </source>
</evidence>
<keyword evidence="5" id="KW-0378">Hydrolase</keyword>
<evidence type="ECO:0000256" key="4">
    <source>
        <dbReference type="ARBA" id="ARBA00022759"/>
    </source>
</evidence>
<dbReference type="Gene3D" id="3.40.50.1010">
    <property type="entry name" value="5'-nuclease"/>
    <property type="match status" value="1"/>
</dbReference>
<sequence>MGIKNLNQFLNKNCENYCYNIDLSVFKGHRIAIDADNFIYAFYFVSSKYIIDETNFITSDIDKDKINIIFLDKIWAFIKKFLIKKITPIFIFDGKPPIEKQKVRNKRKEIKENRLLEIQKLKEKLKEFDLNNDISNIINKIKNIYHYIPLFSENEKSLVKTLLQGLGIPYINALGEAEVLCSTLCRNNKVIAVYSTDTDNFVHGCPVVIKKFENNNMVIIILRNILNSLELTFSEFVDFCIMSGCDYNTNINLIGTIKSYNLIKKFKSIDNLPENYDRTNLNYKKCRELFSYKKLEEILPNETQMYDIDFDISKKRDILSTINADKYLKELISLYEDFPKRTIKLKILD</sequence>
<dbReference type="GO" id="GO:0046872">
    <property type="term" value="F:metal ion binding"/>
    <property type="evidence" value="ECO:0007669"/>
    <property type="project" value="UniProtKB-KW"/>
</dbReference>
<evidence type="ECO:0000256" key="2">
    <source>
        <dbReference type="ARBA" id="ARBA00022722"/>
    </source>
</evidence>
<dbReference type="SMART" id="SM00485">
    <property type="entry name" value="XPGN"/>
    <property type="match status" value="1"/>
</dbReference>
<dbReference type="GO" id="GO:0017108">
    <property type="term" value="F:5'-flap endonuclease activity"/>
    <property type="evidence" value="ECO:0007669"/>
    <property type="project" value="TreeGrafter"/>
</dbReference>
<dbReference type="EMBL" id="MK500495">
    <property type="protein sequence ID" value="QBK90633.1"/>
    <property type="molecule type" value="Genomic_DNA"/>
</dbReference>
<dbReference type="Gene3D" id="1.10.150.20">
    <property type="entry name" value="5' to 3' exonuclease, C-terminal subdomain"/>
    <property type="match status" value="1"/>
</dbReference>
<dbReference type="InterPro" id="IPR006084">
    <property type="entry name" value="XPG/Rad2"/>
</dbReference>
<dbReference type="InterPro" id="IPR029060">
    <property type="entry name" value="PIN-like_dom_sf"/>
</dbReference>
<feature type="domain" description="XPG-I" evidence="7">
    <location>
        <begin position="164"/>
        <end position="231"/>
    </location>
</feature>
<evidence type="ECO:0000256" key="1">
    <source>
        <dbReference type="ARBA" id="ARBA00001946"/>
    </source>
</evidence>
<keyword evidence="3" id="KW-0479">Metal-binding</keyword>
<keyword evidence="2" id="KW-0540">Nuclease</keyword>
<accession>A0A481Z3Z8</accession>
<reference evidence="9" key="1">
    <citation type="journal article" date="2019" name="MBio">
        <title>Virus Genomes from Deep Sea Sediments Expand the Ocean Megavirome and Support Independent Origins of Viral Gigantism.</title>
        <authorList>
            <person name="Backstrom D."/>
            <person name="Yutin N."/>
            <person name="Jorgensen S.L."/>
            <person name="Dharamshi J."/>
            <person name="Homa F."/>
            <person name="Zaremba-Niedwiedzka K."/>
            <person name="Spang A."/>
            <person name="Wolf Y.I."/>
            <person name="Koonin E.V."/>
            <person name="Ettema T.J."/>
        </authorList>
    </citation>
    <scope>NUCLEOTIDE SEQUENCE</scope>
</reference>
<dbReference type="SMART" id="SM00484">
    <property type="entry name" value="XPGI"/>
    <property type="match status" value="1"/>
</dbReference>
<organism evidence="9">
    <name type="scientific">Pithovirus LCPAC104</name>
    <dbReference type="NCBI Taxonomy" id="2506589"/>
    <lineage>
        <taxon>Viruses</taxon>
        <taxon>Pithoviruses</taxon>
    </lineage>
</organism>
<evidence type="ECO:0000256" key="6">
    <source>
        <dbReference type="ARBA" id="ARBA00022842"/>
    </source>
</evidence>